<evidence type="ECO:0000313" key="4">
    <source>
        <dbReference type="Proteomes" id="UP000292544"/>
    </source>
</evidence>
<comment type="caution">
    <text evidence="3">The sequence shown here is derived from an EMBL/GenBank/DDBJ whole genome shotgun (WGS) entry which is preliminary data.</text>
</comment>
<accession>A0ABY1WL60</accession>
<keyword evidence="4" id="KW-1185">Reference proteome</keyword>
<keyword evidence="1" id="KW-0812">Transmembrane</keyword>
<dbReference type="Proteomes" id="UP000292544">
    <property type="component" value="Unassembled WGS sequence"/>
</dbReference>
<sequence>MNSYWQIAVERSGLRLTVMIAVGLCCFMLLTGCQDQAVEQELDPIHFRLQVSDYGLYQRPDNVSEEWSNEAELLRQRRKLELGAQISFGFRFMLHADPAERPVTLTYTVKPPVSENGLKSLQKKVVVMPEQFPYQGSFIHTLEDADSLVPGTWLIYLKADGELLSRQPFQLLPSVQP</sequence>
<reference evidence="4" key="1">
    <citation type="submission" date="2019-02" db="EMBL/GenBank/DDBJ databases">
        <title>Draft genome sequence of Muricauda sp. 176CP4-71.</title>
        <authorList>
            <person name="Park J.-S."/>
        </authorList>
    </citation>
    <scope>NUCLEOTIDE SEQUENCE [LARGE SCALE GENOMIC DNA]</scope>
    <source>
        <strain evidence="4">176GS2-150</strain>
    </source>
</reference>
<dbReference type="Gene3D" id="2.60.40.2390">
    <property type="match status" value="1"/>
</dbReference>
<protein>
    <submittedName>
        <fullName evidence="3">DUF3859 domain-containing protein</fullName>
    </submittedName>
</protein>
<dbReference type="Pfam" id="PF12975">
    <property type="entry name" value="DUF3859"/>
    <property type="match status" value="1"/>
</dbReference>
<gene>
    <name evidence="3" type="ORF">EXY25_16975</name>
</gene>
<name>A0ABY1WL60_9GAMM</name>
<organism evidence="3 4">
    <name type="scientific">Corallincola spongiicola</name>
    <dbReference type="NCBI Taxonomy" id="2520508"/>
    <lineage>
        <taxon>Bacteria</taxon>
        <taxon>Pseudomonadati</taxon>
        <taxon>Pseudomonadota</taxon>
        <taxon>Gammaproteobacteria</taxon>
        <taxon>Alteromonadales</taxon>
        <taxon>Psychromonadaceae</taxon>
        <taxon>Corallincola</taxon>
    </lineage>
</organism>
<dbReference type="RefSeq" id="WP_130567795.1">
    <property type="nucleotide sequence ID" value="NZ_SHLY01000008.1"/>
</dbReference>
<feature type="transmembrane region" description="Helical" evidence="1">
    <location>
        <begin position="12"/>
        <end position="30"/>
    </location>
</feature>
<dbReference type="EMBL" id="SHLY01000008">
    <property type="protein sequence ID" value="TAA40997.1"/>
    <property type="molecule type" value="Genomic_DNA"/>
</dbReference>
<keyword evidence="1" id="KW-0472">Membrane</keyword>
<evidence type="ECO:0000313" key="3">
    <source>
        <dbReference type="EMBL" id="TAA40997.1"/>
    </source>
</evidence>
<proteinExistence type="predicted"/>
<feature type="domain" description="DUF3859" evidence="2">
    <location>
        <begin position="50"/>
        <end position="170"/>
    </location>
</feature>
<keyword evidence="1" id="KW-1133">Transmembrane helix</keyword>
<evidence type="ECO:0000259" key="2">
    <source>
        <dbReference type="Pfam" id="PF12975"/>
    </source>
</evidence>
<dbReference type="InterPro" id="IPR024331">
    <property type="entry name" value="DUF3859"/>
</dbReference>
<evidence type="ECO:0000256" key="1">
    <source>
        <dbReference type="SAM" id="Phobius"/>
    </source>
</evidence>